<protein>
    <submittedName>
        <fullName evidence="1">Radical SAM pair-associated protein</fullName>
    </submittedName>
</protein>
<keyword evidence="2" id="KW-1185">Reference proteome</keyword>
<dbReference type="Proteomes" id="UP000006061">
    <property type="component" value="Chromosome"/>
</dbReference>
<dbReference type="HOGENOM" id="CLU_168852_0_0_0"/>
<proteinExistence type="predicted"/>
<dbReference type="InterPro" id="IPR023974">
    <property type="entry name" value="HxsD"/>
</dbReference>
<sequence>MSYYKSTTVTFCNDGYLVCLHRLFYSQTAIFAAAYKFTGKNIVKIFPMDERSIGVLFKPKNGRTLTEVENDAQIFVNEVLDQQIRLNLEREFGHIRDVIVEYAFSPVKKNF</sequence>
<gene>
    <name evidence="1" type="ordered locus">Anamo_0937</name>
</gene>
<accession>I4BWA7</accession>
<dbReference type="STRING" id="891968.Anamo_0937"/>
<dbReference type="AlphaFoldDB" id="I4BWA7"/>
<reference evidence="2" key="1">
    <citation type="journal article" date="2013" name="Stand. Genomic Sci.">
        <title>Complete genome sequence of the moderate thermophile Anaerobaculum mobile type strain (NGA(T)).</title>
        <authorList>
            <person name="Mavromatis K."/>
            <person name="Stackebrandt E."/>
            <person name="Held B."/>
            <person name="Lapidus A."/>
            <person name="Nolan M."/>
            <person name="Lucas S."/>
            <person name="Hammon N."/>
            <person name="Deshpande S."/>
            <person name="Cheng J.F."/>
            <person name="Tapia R."/>
            <person name="Goodwin L.A."/>
            <person name="Pitluck S."/>
            <person name="Liolios K."/>
            <person name="Pagani I."/>
            <person name="Ivanova N."/>
            <person name="Mikhailova N."/>
            <person name="Huntemann M."/>
            <person name="Pati A."/>
            <person name="Chen A."/>
            <person name="Palaniappan K."/>
            <person name="Land M."/>
            <person name="Rohde M."/>
            <person name="Spring S."/>
            <person name="Goker M."/>
            <person name="Woyke T."/>
            <person name="Detter J.C."/>
            <person name="Bristow J."/>
            <person name="Eisen J.A."/>
            <person name="Markowitz V."/>
            <person name="Hugenholtz P."/>
            <person name="Klenk H.P."/>
            <person name="Kyrpides N.C."/>
        </authorList>
    </citation>
    <scope>NUCLEOTIDE SEQUENCE</scope>
    <source>
        <strain evidence="2">ATCC BAA-54 / DSM 13181 / NGA</strain>
    </source>
</reference>
<dbReference type="NCBIfam" id="TIGR03976">
    <property type="entry name" value="chp_LLNDYxLRE"/>
    <property type="match status" value="1"/>
</dbReference>
<name>I4BWA7_ACEMN</name>
<dbReference type="KEGG" id="amo:Anamo_0937"/>
<dbReference type="EMBL" id="CP003198">
    <property type="protein sequence ID" value="AFM21564.1"/>
    <property type="molecule type" value="Genomic_DNA"/>
</dbReference>
<organism evidence="1 2">
    <name type="scientific">Acetomicrobium mobile (strain ATCC BAA-54 / DSM 13181 / JCM 12221 / NGA)</name>
    <name type="common">Anaerobaculum mobile</name>
    <dbReference type="NCBI Taxonomy" id="891968"/>
    <lineage>
        <taxon>Bacteria</taxon>
        <taxon>Thermotogati</taxon>
        <taxon>Synergistota</taxon>
        <taxon>Synergistia</taxon>
        <taxon>Synergistales</taxon>
        <taxon>Acetomicrobiaceae</taxon>
        <taxon>Acetomicrobium</taxon>
    </lineage>
</organism>
<evidence type="ECO:0000313" key="2">
    <source>
        <dbReference type="Proteomes" id="UP000006061"/>
    </source>
</evidence>
<dbReference type="eggNOG" id="ENOG5033AEA">
    <property type="taxonomic scope" value="Bacteria"/>
</dbReference>
<evidence type="ECO:0000313" key="1">
    <source>
        <dbReference type="EMBL" id="AFM21564.1"/>
    </source>
</evidence>